<evidence type="ECO:0000313" key="2">
    <source>
        <dbReference type="EMBL" id="DAF44471.1"/>
    </source>
</evidence>
<keyword evidence="1" id="KW-1133">Transmembrane helix</keyword>
<accession>A0A8S5S178</accession>
<name>A0A8S5S178_9CAUD</name>
<reference evidence="2" key="1">
    <citation type="journal article" date="2021" name="Proc. Natl. Acad. Sci. U.S.A.">
        <title>A Catalog of Tens of Thousands of Viruses from Human Metagenomes Reveals Hidden Associations with Chronic Diseases.</title>
        <authorList>
            <person name="Tisza M.J."/>
            <person name="Buck C.B."/>
        </authorList>
    </citation>
    <scope>NUCLEOTIDE SEQUENCE</scope>
    <source>
        <strain evidence="2">Ct8Lf7</strain>
    </source>
</reference>
<keyword evidence="1" id="KW-0472">Membrane</keyword>
<protein>
    <submittedName>
        <fullName evidence="2">Uncharacterized protein</fullName>
    </submittedName>
</protein>
<evidence type="ECO:0000256" key="1">
    <source>
        <dbReference type="SAM" id="Phobius"/>
    </source>
</evidence>
<organism evidence="2">
    <name type="scientific">Podoviridae sp. ct8Lf7</name>
    <dbReference type="NCBI Taxonomy" id="2827723"/>
    <lineage>
        <taxon>Viruses</taxon>
        <taxon>Duplodnaviria</taxon>
        <taxon>Heunggongvirae</taxon>
        <taxon>Uroviricota</taxon>
        <taxon>Caudoviricetes</taxon>
    </lineage>
</organism>
<dbReference type="EMBL" id="BK032511">
    <property type="protein sequence ID" value="DAF44471.1"/>
    <property type="molecule type" value="Genomic_DNA"/>
</dbReference>
<keyword evidence="1" id="KW-0812">Transmembrane</keyword>
<proteinExistence type="predicted"/>
<feature type="transmembrane region" description="Helical" evidence="1">
    <location>
        <begin position="21"/>
        <end position="40"/>
    </location>
</feature>
<sequence>MLDISQNKNGRTFLLRKILPLILMNYFIKLFSITLNNFFAN</sequence>